<evidence type="ECO:0000313" key="2">
    <source>
        <dbReference type="EMBL" id="OXV09650.1"/>
    </source>
</evidence>
<proteinExistence type="predicted"/>
<dbReference type="Proteomes" id="UP000243515">
    <property type="component" value="Unassembled WGS sequence"/>
</dbReference>
<name>A0A232LZQ6_9EURO</name>
<comment type="caution">
    <text evidence="2">The sequence shown here is derived from an EMBL/GenBank/DDBJ whole genome shotgun (WGS) entry which is preliminary data.</text>
</comment>
<dbReference type="InterPro" id="IPR056948">
    <property type="entry name" value="PNGaseA_N"/>
</dbReference>
<accession>A0A232LZQ6</accession>
<feature type="domain" description="Peptide N-acetyl-beta-D-glucosaminyl asparaginase amidase A N-terminal" evidence="1">
    <location>
        <begin position="1"/>
        <end position="257"/>
    </location>
</feature>
<dbReference type="PANTHER" id="PTHR31104">
    <property type="entry name" value="PEPTIDE-N4-(N-ACETYL-BETA-GLUCOSAMINYL)ASPARAGINE AMIDASE A PROTEIN"/>
    <property type="match status" value="1"/>
</dbReference>
<gene>
    <name evidence="2" type="ORF">Egran_02581</name>
</gene>
<evidence type="ECO:0000313" key="3">
    <source>
        <dbReference type="Proteomes" id="UP000243515"/>
    </source>
</evidence>
<dbReference type="OrthoDB" id="1612078at2759"/>
<sequence>MFLGDIEVFRTSTAEPTTNGIIYTYIKEMSQYIVLWKQPQKVIFDLGNLIDDTYTGIFNVTLTVSFSKEGNARMADMILPISARQSSRNASSAFLVPPDNAAIALIIPSAASRAMVSISACGQLEEEFWWSNVLSQDTTTFQNTVGELYGSSPFREIQLFIDDTLAGVIWPFPIIFTGGVAPGFWRPMVGIDAFDLREPEIDISPFLPLLTDGLAHFFQIKIAALDTISSRVTLAYSLGSFWVVTGKIFLYLDENHACSLNKPPKVIAPQPTLTITRAIVQSPRTGANESLSYSVEVERFLNITSSYYSWCQNLTFSNHGLLNKYGFSQRNAQHTLGELSASRIGPDERSVQNITTFKYPLDVNTTYSVSSSNHGFAISALINRGLEIYSSGALGISTYTLTYGNSDLQAKQWGKAYYSSITGEGSYSSGDTSEVFEETSRGSTYKRYVKAVNGTVIKDTKYGERLNRSLHLGWHSSPSRASVKSILGRGPR</sequence>
<reference evidence="2 3" key="1">
    <citation type="journal article" date="2015" name="Environ. Microbiol.">
        <title>Metagenome sequence of Elaphomyces granulatus from sporocarp tissue reveals Ascomycota ectomycorrhizal fingerprints of genome expansion and a Proteobacteria-rich microbiome.</title>
        <authorList>
            <person name="Quandt C.A."/>
            <person name="Kohler A."/>
            <person name="Hesse C.N."/>
            <person name="Sharpton T.J."/>
            <person name="Martin F."/>
            <person name="Spatafora J.W."/>
        </authorList>
    </citation>
    <scope>NUCLEOTIDE SEQUENCE [LARGE SCALE GENOMIC DNA]</scope>
    <source>
        <strain evidence="2 3">OSC145934</strain>
    </source>
</reference>
<evidence type="ECO:0000259" key="1">
    <source>
        <dbReference type="Pfam" id="PF12222"/>
    </source>
</evidence>
<dbReference type="AlphaFoldDB" id="A0A232LZQ6"/>
<dbReference type="InterPro" id="IPR021102">
    <property type="entry name" value="PNGase_A"/>
</dbReference>
<protein>
    <recommendedName>
        <fullName evidence="1">Peptide N-acetyl-beta-D-glucosaminyl asparaginase amidase A N-terminal domain-containing protein</fullName>
    </recommendedName>
</protein>
<dbReference type="Pfam" id="PF25156">
    <property type="entry name" value="PNGase_A_C"/>
    <property type="match status" value="1"/>
</dbReference>
<dbReference type="Pfam" id="PF12222">
    <property type="entry name" value="PNGaseA"/>
    <property type="match status" value="1"/>
</dbReference>
<dbReference type="EMBL" id="NPHW01003399">
    <property type="protein sequence ID" value="OXV09650.1"/>
    <property type="molecule type" value="Genomic_DNA"/>
</dbReference>
<organism evidence="2 3">
    <name type="scientific">Elaphomyces granulatus</name>
    <dbReference type="NCBI Taxonomy" id="519963"/>
    <lineage>
        <taxon>Eukaryota</taxon>
        <taxon>Fungi</taxon>
        <taxon>Dikarya</taxon>
        <taxon>Ascomycota</taxon>
        <taxon>Pezizomycotina</taxon>
        <taxon>Eurotiomycetes</taxon>
        <taxon>Eurotiomycetidae</taxon>
        <taxon>Eurotiales</taxon>
        <taxon>Elaphomycetaceae</taxon>
        <taxon>Elaphomyces</taxon>
    </lineage>
</organism>
<keyword evidence="3" id="KW-1185">Reference proteome</keyword>